<dbReference type="InterPro" id="IPR016161">
    <property type="entry name" value="Ald_DH/histidinol_DH"/>
</dbReference>
<keyword evidence="2 4" id="KW-0560">Oxidoreductase</keyword>
<dbReference type="InterPro" id="IPR015590">
    <property type="entry name" value="Aldehyde_DH_dom"/>
</dbReference>
<dbReference type="Gene3D" id="3.40.309.10">
    <property type="entry name" value="Aldehyde Dehydrogenase, Chain A, domain 2"/>
    <property type="match status" value="1"/>
</dbReference>
<dbReference type="FunFam" id="3.40.309.10:FF:000012">
    <property type="entry name" value="Betaine aldehyde dehydrogenase"/>
    <property type="match status" value="1"/>
</dbReference>
<evidence type="ECO:0000259" key="3">
    <source>
        <dbReference type="Pfam" id="PF00171"/>
    </source>
</evidence>
<evidence type="ECO:0000313" key="4">
    <source>
        <dbReference type="EMBL" id="VAV92500.1"/>
    </source>
</evidence>
<dbReference type="PIRSF" id="PIRSF036490">
    <property type="entry name" value="Aldedh_dupl"/>
    <property type="match status" value="1"/>
</dbReference>
<feature type="domain" description="Aldehyde dehydrogenase" evidence="3">
    <location>
        <begin position="41"/>
        <end position="485"/>
    </location>
</feature>
<dbReference type="PROSITE" id="PS00687">
    <property type="entry name" value="ALDEHYDE_DEHYDR_GLU"/>
    <property type="match status" value="1"/>
</dbReference>
<organism evidence="4">
    <name type="scientific">hydrothermal vent metagenome</name>
    <dbReference type="NCBI Taxonomy" id="652676"/>
    <lineage>
        <taxon>unclassified sequences</taxon>
        <taxon>metagenomes</taxon>
        <taxon>ecological metagenomes</taxon>
    </lineage>
</organism>
<accession>A0A3B0RHH0</accession>
<sequence length="791" mass="84880">MSVAEIFENMEYGPAPEDASKVRAWLAAHKGGFGHFIGGKWAKGKGHFASKNPANGEELAQIAAGSGSNVNAAVKAANAAFASWSNLAAHKRARVLYALARLIQKNSRFIAVLETLDNGKPIRETRDADIPLAARHFYYHAGWAQLLDTELSEQRPLGVVGQIIPWNFPFLMLSWKIAPALAAGNCVVLKPAEYTSLSALYFAELCEEAGVPPGVVNIVTGKGDTGAKIVNHPDIAKIAFTGSTPVGRLLREQTAGTGKKLTLELGGKSPFIVFEDADLDSAVEGLVDGIWFNQGEVCCAGSRLLVEEGVADKLVAKIKTRLEKFRLGEPLDKAIDMGAVADPVQMKRIEALVVQGVDEGAVRWQPEIDIPENGCFFPPTLLTEVEPSNIVAREEIFGPVLTVTPFRSLADAVVLANNTRYGLACSIWSENINRALEVATEIKAGIVWVNGANMFDAACGFGGYRESGFGREGGIEGMYAYLTPKKDWNDNGTALVAPAKPAKIQSVLPGVDRTPKMFVGGKQARPDGGATLAVLCADGHIAGRVGDGNRKDIRNAVEAASKSSKAFAARTAYNRAQILYFLAENLDGRAGEFRARLRELTGANVAQAAREVELAVARLFANAAWADKFDGLVHTPPSRNVALAVNEPLGVMGLVCPDEMPLLSLVSMFAPVMAMGNCSVVIPSERYPLIGTDLYGLLETSDVPAGAVNIITGQRDVLANVLAEHDAVDGLWYFGSAAGSAEMERRSVGNLKRTWVNFGKSRDWATSQTGEGRQFLRECTQVKNIWLPYGD</sequence>
<dbReference type="FunFam" id="3.40.605.10:FF:000007">
    <property type="entry name" value="NAD/NADP-dependent betaine aldehyde dehydrogenase"/>
    <property type="match status" value="1"/>
</dbReference>
<dbReference type="EC" id="1.2.1.3" evidence="4"/>
<dbReference type="SUPFAM" id="SSF53720">
    <property type="entry name" value="ALDH-like"/>
    <property type="match status" value="2"/>
</dbReference>
<evidence type="ECO:0000256" key="1">
    <source>
        <dbReference type="ARBA" id="ARBA00009986"/>
    </source>
</evidence>
<dbReference type="InterPro" id="IPR016163">
    <property type="entry name" value="Ald_DH_C"/>
</dbReference>
<evidence type="ECO:0000256" key="2">
    <source>
        <dbReference type="ARBA" id="ARBA00023002"/>
    </source>
</evidence>
<proteinExistence type="inferred from homology"/>
<dbReference type="InterPro" id="IPR029510">
    <property type="entry name" value="Ald_DH_CS_GLU"/>
</dbReference>
<name>A0A3B0RHH0_9ZZZZ</name>
<dbReference type="Gene3D" id="3.40.605.10">
    <property type="entry name" value="Aldehyde Dehydrogenase, Chain A, domain 1"/>
    <property type="match status" value="2"/>
</dbReference>
<dbReference type="Pfam" id="PF00171">
    <property type="entry name" value="Aldedh"/>
    <property type="match status" value="2"/>
</dbReference>
<protein>
    <submittedName>
        <fullName evidence="4">Aldehyde dehydrogenase</fullName>
        <ecNumber evidence="4">1.2.1.3</ecNumber>
    </submittedName>
</protein>
<feature type="domain" description="Aldehyde dehydrogenase" evidence="3">
    <location>
        <begin position="537"/>
        <end position="759"/>
    </location>
</feature>
<comment type="similarity">
    <text evidence="1">Belongs to the aldehyde dehydrogenase family.</text>
</comment>
<dbReference type="GO" id="GO:0004029">
    <property type="term" value="F:aldehyde dehydrogenase (NAD+) activity"/>
    <property type="evidence" value="ECO:0007669"/>
    <property type="project" value="UniProtKB-EC"/>
</dbReference>
<reference evidence="4" key="1">
    <citation type="submission" date="2018-06" db="EMBL/GenBank/DDBJ databases">
        <authorList>
            <person name="Zhirakovskaya E."/>
        </authorList>
    </citation>
    <scope>NUCLEOTIDE SEQUENCE</scope>
</reference>
<dbReference type="EMBL" id="UOEE01000145">
    <property type="protein sequence ID" value="VAV92500.1"/>
    <property type="molecule type" value="Genomic_DNA"/>
</dbReference>
<dbReference type="PANTHER" id="PTHR11699">
    <property type="entry name" value="ALDEHYDE DEHYDROGENASE-RELATED"/>
    <property type="match status" value="1"/>
</dbReference>
<dbReference type="CDD" id="cd07111">
    <property type="entry name" value="ALDH_F16"/>
    <property type="match status" value="1"/>
</dbReference>
<dbReference type="InterPro" id="IPR016162">
    <property type="entry name" value="Ald_DH_N"/>
</dbReference>
<dbReference type="AlphaFoldDB" id="A0A3B0RHH0"/>
<gene>
    <name evidence="4" type="ORF">MNBD_ALPHA06-2302</name>
</gene>
<dbReference type="InterPro" id="IPR011408">
    <property type="entry name" value="Aldehyde_DH"/>
</dbReference>